<evidence type="ECO:0000256" key="6">
    <source>
        <dbReference type="RuleBase" id="RU364112"/>
    </source>
</evidence>
<dbReference type="PANTHER" id="PTHR47870">
    <property type="entry name" value="CYTOCHROME C-TYPE BIOGENESIS PROTEIN CCMH"/>
    <property type="match status" value="1"/>
</dbReference>
<accession>A0ABZ2GZ84</accession>
<comment type="similarity">
    <text evidence="1 6">Belongs to the CcmH/CycL/Ccl2/NrfF family.</text>
</comment>
<evidence type="ECO:0000313" key="8">
    <source>
        <dbReference type="EMBL" id="WWR11636.1"/>
    </source>
</evidence>
<dbReference type="InterPro" id="IPR051263">
    <property type="entry name" value="C-type_cytochrome_biogenesis"/>
</dbReference>
<evidence type="ECO:0000256" key="1">
    <source>
        <dbReference type="ARBA" id="ARBA00010342"/>
    </source>
</evidence>
<feature type="domain" description="CcmH/CycL/Ccl2/NrfF N-terminal" evidence="7">
    <location>
        <begin position="8"/>
        <end position="125"/>
    </location>
</feature>
<evidence type="ECO:0000256" key="5">
    <source>
        <dbReference type="ARBA" id="ARBA00023004"/>
    </source>
</evidence>
<keyword evidence="4 6" id="KW-0732">Signal</keyword>
<protein>
    <recommendedName>
        <fullName evidence="6">Cytochrome c-type biogenesis protein</fullName>
    </recommendedName>
</protein>
<dbReference type="Gene3D" id="1.10.8.640">
    <property type="entry name" value="Cytochrome C biogenesis protein"/>
    <property type="match status" value="1"/>
</dbReference>
<dbReference type="InterPro" id="IPR005616">
    <property type="entry name" value="CcmH/CycL/Ccl2/NrfF_N"/>
</dbReference>
<keyword evidence="2 6" id="KW-0349">Heme</keyword>
<sequence length="128" mass="15240">MIRLILVFSFFLLVGMTKVLYPFHAIQEKDRFIYLLKNFRCLVCQNQDLLNSNSEFSNNLRNKIYLLIMNGENNNNIINYIVSKYGSFILLNPFLTVQTIILWFGPIFFLLLGLFIYVIYIHHSKYDK</sequence>
<dbReference type="EMBL" id="CP135137">
    <property type="protein sequence ID" value="WWR11636.1"/>
    <property type="molecule type" value="Genomic_DNA"/>
</dbReference>
<dbReference type="InterPro" id="IPR038297">
    <property type="entry name" value="CcmH/CycL/NrfF/Ccl2_sf"/>
</dbReference>
<keyword evidence="3 6" id="KW-0479">Metal-binding</keyword>
<keyword evidence="6" id="KW-1133">Transmembrane helix</keyword>
<keyword evidence="9" id="KW-1185">Reference proteome</keyword>
<dbReference type="Pfam" id="PF03918">
    <property type="entry name" value="CcmH"/>
    <property type="match status" value="1"/>
</dbReference>
<dbReference type="PANTHER" id="PTHR47870:SF4">
    <property type="entry name" value="CYTOCHROME C-TYPE BIOGENESIS PROTEIN CYCH"/>
    <property type="match status" value="1"/>
</dbReference>
<feature type="transmembrane region" description="Helical" evidence="6">
    <location>
        <begin position="100"/>
        <end position="120"/>
    </location>
</feature>
<keyword evidence="5 6" id="KW-0408">Iron</keyword>
<comment type="function">
    <text evidence="6">Possible subunit of a heme lyase.</text>
</comment>
<evidence type="ECO:0000259" key="7">
    <source>
        <dbReference type="Pfam" id="PF03918"/>
    </source>
</evidence>
<keyword evidence="6" id="KW-0472">Membrane</keyword>
<evidence type="ECO:0000313" key="9">
    <source>
        <dbReference type="Proteomes" id="UP001368618"/>
    </source>
</evidence>
<gene>
    <name evidence="8" type="ORF">RQL39_00490</name>
</gene>
<evidence type="ECO:0000256" key="2">
    <source>
        <dbReference type="ARBA" id="ARBA00022617"/>
    </source>
</evidence>
<keyword evidence="6" id="KW-0812">Transmembrane</keyword>
<proteinExistence type="inferred from homology"/>
<dbReference type="Proteomes" id="UP001368618">
    <property type="component" value="Chromosome"/>
</dbReference>
<evidence type="ECO:0000256" key="3">
    <source>
        <dbReference type="ARBA" id="ARBA00022723"/>
    </source>
</evidence>
<name>A0ABZ2GZ84_9GAMM</name>
<reference evidence="8" key="1">
    <citation type="submission" date="2023-09" db="EMBL/GenBank/DDBJ databases">
        <title>Genomes of two closely related lineages of the louse Polyplax serrata with different host specificities.</title>
        <authorList>
            <person name="Martinu J."/>
            <person name="Tarabai H."/>
            <person name="Stefka J."/>
            <person name="Hypsa V."/>
        </authorList>
    </citation>
    <scope>NUCLEOTIDE SEQUENCE [LARGE SCALE GENOMIC DNA]</scope>
    <source>
        <strain evidence="8">98ZLc_SE</strain>
    </source>
</reference>
<dbReference type="RefSeq" id="WP_100114662.1">
    <property type="nucleotide sequence ID" value="NZ_CP021497.1"/>
</dbReference>
<organism evidence="8 9">
    <name type="scientific">Candidatus Legionella polyplacis</name>
    <dbReference type="NCBI Taxonomy" id="2005262"/>
    <lineage>
        <taxon>Bacteria</taxon>
        <taxon>Pseudomonadati</taxon>
        <taxon>Pseudomonadota</taxon>
        <taxon>Gammaproteobacteria</taxon>
        <taxon>Legionellales</taxon>
        <taxon>Legionellaceae</taxon>
        <taxon>Legionella</taxon>
    </lineage>
</organism>
<evidence type="ECO:0000256" key="4">
    <source>
        <dbReference type="ARBA" id="ARBA00022729"/>
    </source>
</evidence>